<protein>
    <submittedName>
        <fullName evidence="1">Uncharacterized protein</fullName>
    </submittedName>
</protein>
<dbReference type="Proteomes" id="UP000024635">
    <property type="component" value="Unassembled WGS sequence"/>
</dbReference>
<keyword evidence="2" id="KW-1185">Reference proteome</keyword>
<comment type="caution">
    <text evidence="1">The sequence shown here is derived from an EMBL/GenBank/DDBJ whole genome shotgun (WGS) entry which is preliminary data.</text>
</comment>
<evidence type="ECO:0000313" key="2">
    <source>
        <dbReference type="Proteomes" id="UP000024635"/>
    </source>
</evidence>
<dbReference type="OrthoDB" id="10415225at2759"/>
<evidence type="ECO:0000313" key="1">
    <source>
        <dbReference type="EMBL" id="EYB82348.1"/>
    </source>
</evidence>
<proteinExistence type="predicted"/>
<sequence>MYFLNASFRCQGQPFPLVPGHPNLMPEVTTSYCGSGTITAGEIIKGLPSPACEHRVDTVLEAARILAIWNGAGTLTEKLKWIEDPFHRRVTARSVGLAYAFFRTRCLHVSLMSTTVPQNAMRHA</sequence>
<accession>A0A016RVI5</accession>
<reference evidence="2" key="1">
    <citation type="journal article" date="2015" name="Nat. Genet.">
        <title>The genome and transcriptome of the zoonotic hookworm Ancylostoma ceylanicum identify infection-specific gene families.</title>
        <authorList>
            <person name="Schwarz E.M."/>
            <person name="Hu Y."/>
            <person name="Antoshechkin I."/>
            <person name="Miller M.M."/>
            <person name="Sternberg P.W."/>
            <person name="Aroian R.V."/>
        </authorList>
    </citation>
    <scope>NUCLEOTIDE SEQUENCE</scope>
    <source>
        <strain evidence="2">HY135</strain>
    </source>
</reference>
<dbReference type="AlphaFoldDB" id="A0A016RVI5"/>
<organism evidence="1 2">
    <name type="scientific">Ancylostoma ceylanicum</name>
    <dbReference type="NCBI Taxonomy" id="53326"/>
    <lineage>
        <taxon>Eukaryota</taxon>
        <taxon>Metazoa</taxon>
        <taxon>Ecdysozoa</taxon>
        <taxon>Nematoda</taxon>
        <taxon>Chromadorea</taxon>
        <taxon>Rhabditida</taxon>
        <taxon>Rhabditina</taxon>
        <taxon>Rhabditomorpha</taxon>
        <taxon>Strongyloidea</taxon>
        <taxon>Ancylostomatidae</taxon>
        <taxon>Ancylostomatinae</taxon>
        <taxon>Ancylostoma</taxon>
    </lineage>
</organism>
<gene>
    <name evidence="1" type="primary">Acey_s0361.g3462</name>
    <name evidence="1" type="ORF">Y032_0361g3462</name>
</gene>
<dbReference type="EMBL" id="JARK01001697">
    <property type="protein sequence ID" value="EYB82348.1"/>
    <property type="molecule type" value="Genomic_DNA"/>
</dbReference>
<name>A0A016RVI5_9BILA</name>